<organism evidence="1 2">
    <name type="scientific">Piscirickettsia salmonis</name>
    <dbReference type="NCBI Taxonomy" id="1238"/>
    <lineage>
        <taxon>Bacteria</taxon>
        <taxon>Pseudomonadati</taxon>
        <taxon>Pseudomonadota</taxon>
        <taxon>Gammaproteobacteria</taxon>
        <taxon>Thiotrichales</taxon>
        <taxon>Piscirickettsiaceae</taxon>
        <taxon>Piscirickettsia</taxon>
    </lineage>
</organism>
<dbReference type="AlphaFoldDB" id="A0AAC8ZPC7"/>
<dbReference type="RefSeq" id="WP_017375872.1">
    <property type="nucleotide sequence ID" value="NZ_CP012508.1"/>
</dbReference>
<evidence type="ECO:0000313" key="1">
    <source>
        <dbReference type="EMBL" id="ALB23027.1"/>
    </source>
</evidence>
<dbReference type="Proteomes" id="UP000029558">
    <property type="component" value="Chromosome"/>
</dbReference>
<sequence>MNMNSLLSVALHVTEGEINKNTRDAQLLEWFDLQGMKWHF</sequence>
<reference evidence="1 2" key="1">
    <citation type="journal article" date="2014" name="Genome Announc.">
        <title>Comparative Genome Analysis of Two Isolates of the Fish Pathogen Piscirickettsia salmonis from Different Hosts Reveals Major Differences in Virulence-Associated Secretion Systems.</title>
        <authorList>
            <person name="Bohle H."/>
            <person name="Henriquez P."/>
            <person name="Grothusen H."/>
            <person name="Navas E."/>
            <person name="Sandoval A."/>
            <person name="Bustamante F."/>
            <person name="Bustos P."/>
            <person name="Mancilla M."/>
        </authorList>
    </citation>
    <scope>NUCLEOTIDE SEQUENCE [LARGE SCALE GENOMIC DNA]</scope>
    <source>
        <strain evidence="2">B1-32597</strain>
    </source>
</reference>
<proteinExistence type="predicted"/>
<accession>A0AAC8ZPC7</accession>
<protein>
    <submittedName>
        <fullName evidence="1">Uncharacterized protein</fullName>
    </submittedName>
</protein>
<gene>
    <name evidence="1" type="ORF">KU39_1847</name>
</gene>
<name>A0AAC8ZPC7_PISSA</name>
<dbReference type="EMBL" id="CP012508">
    <property type="protein sequence ID" value="ALB23027.1"/>
    <property type="molecule type" value="Genomic_DNA"/>
</dbReference>
<evidence type="ECO:0000313" key="2">
    <source>
        <dbReference type="Proteomes" id="UP000029558"/>
    </source>
</evidence>